<dbReference type="Pfam" id="PF04055">
    <property type="entry name" value="Radical_SAM"/>
    <property type="match status" value="1"/>
</dbReference>
<accession>A0ABY4SJ50</accession>
<evidence type="ECO:0000313" key="14">
    <source>
        <dbReference type="EMBL" id="URI15012.1"/>
    </source>
</evidence>
<dbReference type="SFLD" id="SFLDS00029">
    <property type="entry name" value="Radical_SAM"/>
    <property type="match status" value="1"/>
</dbReference>
<dbReference type="SFLD" id="SFLDG01386">
    <property type="entry name" value="main_SPASM_domain-containing"/>
    <property type="match status" value="1"/>
</dbReference>
<evidence type="ECO:0000256" key="10">
    <source>
        <dbReference type="ARBA" id="ARBA00023150"/>
    </source>
</evidence>
<dbReference type="SUPFAM" id="SSF102114">
    <property type="entry name" value="Radical SAM enzymes"/>
    <property type="match status" value="1"/>
</dbReference>
<keyword evidence="3" id="KW-0004">4Fe-4S</keyword>
<evidence type="ECO:0000256" key="6">
    <source>
        <dbReference type="ARBA" id="ARBA00022741"/>
    </source>
</evidence>
<keyword evidence="6" id="KW-0547">Nucleotide-binding</keyword>
<dbReference type="SFLD" id="SFLDG01383">
    <property type="entry name" value="cyclic_pyranopterin_phosphate"/>
    <property type="match status" value="1"/>
</dbReference>
<dbReference type="InterPro" id="IPR010505">
    <property type="entry name" value="MoaA_twitch"/>
</dbReference>
<dbReference type="RefSeq" id="WP_250201798.1">
    <property type="nucleotide sequence ID" value="NZ_CP097649.1"/>
</dbReference>
<dbReference type="Pfam" id="PF06463">
    <property type="entry name" value="Mob_synth_C"/>
    <property type="match status" value="1"/>
</dbReference>
<keyword evidence="8" id="KW-0411">Iron-sulfur</keyword>
<keyword evidence="7" id="KW-0408">Iron</keyword>
<proteinExistence type="predicted"/>
<keyword evidence="9" id="KW-0342">GTP-binding</keyword>
<dbReference type="PROSITE" id="PS01305">
    <property type="entry name" value="MOAA_NIFB_PQQE"/>
    <property type="match status" value="1"/>
</dbReference>
<dbReference type="InterPro" id="IPR058240">
    <property type="entry name" value="rSAM_sf"/>
</dbReference>
<protein>
    <recommendedName>
        <fullName evidence="2">GTP 3',8-cyclase</fullName>
        <ecNumber evidence="2">4.1.99.22</ecNumber>
    </recommendedName>
</protein>
<evidence type="ECO:0000256" key="8">
    <source>
        <dbReference type="ARBA" id="ARBA00023014"/>
    </source>
</evidence>
<dbReference type="SFLD" id="SFLDG01067">
    <property type="entry name" value="SPASM/twitch_domain_containing"/>
    <property type="match status" value="1"/>
</dbReference>
<evidence type="ECO:0000256" key="9">
    <source>
        <dbReference type="ARBA" id="ARBA00023134"/>
    </source>
</evidence>
<evidence type="ECO:0000259" key="13">
    <source>
        <dbReference type="PROSITE" id="PS51918"/>
    </source>
</evidence>
<evidence type="ECO:0000256" key="2">
    <source>
        <dbReference type="ARBA" id="ARBA00012167"/>
    </source>
</evidence>
<dbReference type="InterPro" id="IPR050105">
    <property type="entry name" value="MoCo_biosynth_MoaA/MoaC"/>
</dbReference>
<evidence type="ECO:0000256" key="4">
    <source>
        <dbReference type="ARBA" id="ARBA00022691"/>
    </source>
</evidence>
<keyword evidence="15" id="KW-1185">Reference proteome</keyword>
<dbReference type="EMBL" id="CP097649">
    <property type="protein sequence ID" value="URI15012.1"/>
    <property type="molecule type" value="Genomic_DNA"/>
</dbReference>
<keyword evidence="5" id="KW-0479">Metal-binding</keyword>
<comment type="catalytic activity">
    <reaction evidence="12">
        <text>GTP + AH2 + S-adenosyl-L-methionine = (8S)-3',8-cyclo-7,8-dihydroguanosine 5'-triphosphate + 5'-deoxyadenosine + L-methionine + A + H(+)</text>
        <dbReference type="Rhea" id="RHEA:49576"/>
        <dbReference type="ChEBI" id="CHEBI:13193"/>
        <dbReference type="ChEBI" id="CHEBI:15378"/>
        <dbReference type="ChEBI" id="CHEBI:17319"/>
        <dbReference type="ChEBI" id="CHEBI:17499"/>
        <dbReference type="ChEBI" id="CHEBI:37565"/>
        <dbReference type="ChEBI" id="CHEBI:57844"/>
        <dbReference type="ChEBI" id="CHEBI:59789"/>
        <dbReference type="ChEBI" id="CHEBI:131766"/>
        <dbReference type="EC" id="4.1.99.22"/>
    </reaction>
</comment>
<evidence type="ECO:0000256" key="5">
    <source>
        <dbReference type="ARBA" id="ARBA00022723"/>
    </source>
</evidence>
<evidence type="ECO:0000256" key="3">
    <source>
        <dbReference type="ARBA" id="ARBA00022485"/>
    </source>
</evidence>
<keyword evidence="11 14" id="KW-0456">Lyase</keyword>
<dbReference type="CDD" id="cd21117">
    <property type="entry name" value="Twitch_MoaA"/>
    <property type="match status" value="1"/>
</dbReference>
<dbReference type="NCBIfam" id="TIGR02666">
    <property type="entry name" value="moaA"/>
    <property type="match status" value="1"/>
</dbReference>
<reference evidence="14" key="1">
    <citation type="submission" date="2022-05" db="EMBL/GenBank/DDBJ databases">
        <title>Brevundimonas albigilva TT17 genome sequence.</title>
        <authorList>
            <person name="Lee K."/>
            <person name="Son H."/>
        </authorList>
    </citation>
    <scope>NUCLEOTIDE SEQUENCE</scope>
    <source>
        <strain evidence="14">TT17</strain>
    </source>
</reference>
<dbReference type="EC" id="4.1.99.22" evidence="2"/>
<dbReference type="PROSITE" id="PS51918">
    <property type="entry name" value="RADICAL_SAM"/>
    <property type="match status" value="1"/>
</dbReference>
<dbReference type="SMART" id="SM00729">
    <property type="entry name" value="Elp3"/>
    <property type="match status" value="1"/>
</dbReference>
<evidence type="ECO:0000313" key="15">
    <source>
        <dbReference type="Proteomes" id="UP001055429"/>
    </source>
</evidence>
<dbReference type="CDD" id="cd01335">
    <property type="entry name" value="Radical_SAM"/>
    <property type="match status" value="1"/>
</dbReference>
<evidence type="ECO:0000256" key="1">
    <source>
        <dbReference type="ARBA" id="ARBA00001966"/>
    </source>
</evidence>
<dbReference type="Proteomes" id="UP001055429">
    <property type="component" value="Chromosome"/>
</dbReference>
<dbReference type="PANTHER" id="PTHR22960:SF28">
    <property type="entry name" value="GTP 3',8-CYCLASE"/>
    <property type="match status" value="1"/>
</dbReference>
<feature type="domain" description="Radical SAM core" evidence="13">
    <location>
        <begin position="22"/>
        <end position="235"/>
    </location>
</feature>
<dbReference type="Gene3D" id="3.20.20.70">
    <property type="entry name" value="Aldolase class I"/>
    <property type="match status" value="1"/>
</dbReference>
<dbReference type="InterPro" id="IPR040064">
    <property type="entry name" value="MoaA-like"/>
</dbReference>
<comment type="cofactor">
    <cofactor evidence="1">
        <name>[4Fe-4S] cluster</name>
        <dbReference type="ChEBI" id="CHEBI:49883"/>
    </cofactor>
</comment>
<gene>
    <name evidence="14" type="primary">moaA</name>
    <name evidence="14" type="ORF">M8231_14595</name>
</gene>
<evidence type="ECO:0000256" key="11">
    <source>
        <dbReference type="ARBA" id="ARBA00023239"/>
    </source>
</evidence>
<dbReference type="InterPro" id="IPR000385">
    <property type="entry name" value="MoaA_NifB_PqqE_Fe-S-bd_CS"/>
</dbReference>
<dbReference type="GO" id="GO:0061798">
    <property type="term" value="F:GTP 3',8'-cyclase activity"/>
    <property type="evidence" value="ECO:0007669"/>
    <property type="project" value="UniProtKB-EC"/>
</dbReference>
<evidence type="ECO:0000256" key="7">
    <source>
        <dbReference type="ARBA" id="ARBA00023004"/>
    </source>
</evidence>
<sequence length="340" mass="37441">MTATAEMAAGTTHPAEPRLADGFGRRFRYLRLSITEVCNFRCAYCLPDGYRKTSGGFLELDEIARLASGFAALGVTKVRLSGGEPTVRQDLPGIIATVAETAGVQKVALTTNGWRLDRNVRGWRDAGLTHLNVSLDSLDPAVFARITGHDLLPQILDGLDTALGLGFGAVKVNAVLLRETAYAAFDQFADWLRDRSASVRFIELMRTLDNVDYFEDQHIRASVLERWLTARGWTPVPRRPDDGPALEYRHPDYAGRFGIIAPYAANFCDGCNRLRVTARGKLRLCLFGEGGIDLRDLLAADVDPLWLEQRILDALPTKARGHNLMLAQSGDLRRMADVGG</sequence>
<organism evidence="14 15">
    <name type="scientific">Brevundimonas albigilva</name>
    <dbReference type="NCBI Taxonomy" id="1312364"/>
    <lineage>
        <taxon>Bacteria</taxon>
        <taxon>Pseudomonadati</taxon>
        <taxon>Pseudomonadota</taxon>
        <taxon>Alphaproteobacteria</taxon>
        <taxon>Caulobacterales</taxon>
        <taxon>Caulobacteraceae</taxon>
        <taxon>Brevundimonas</taxon>
    </lineage>
</organism>
<dbReference type="InterPro" id="IPR013785">
    <property type="entry name" value="Aldolase_TIM"/>
</dbReference>
<dbReference type="InterPro" id="IPR006638">
    <property type="entry name" value="Elp3/MiaA/NifB-like_rSAM"/>
</dbReference>
<dbReference type="InterPro" id="IPR007197">
    <property type="entry name" value="rSAM"/>
</dbReference>
<name>A0ABY4SJ50_9CAUL</name>
<evidence type="ECO:0000256" key="12">
    <source>
        <dbReference type="ARBA" id="ARBA00048697"/>
    </source>
</evidence>
<dbReference type="PANTHER" id="PTHR22960">
    <property type="entry name" value="MOLYBDOPTERIN COFACTOR SYNTHESIS PROTEIN A"/>
    <property type="match status" value="1"/>
</dbReference>
<keyword evidence="4" id="KW-0949">S-adenosyl-L-methionine</keyword>
<keyword evidence="10" id="KW-0501">Molybdenum cofactor biosynthesis</keyword>
<dbReference type="InterPro" id="IPR013483">
    <property type="entry name" value="MoaA"/>
</dbReference>